<dbReference type="EC" id="3.6.1.22" evidence="4"/>
<dbReference type="InterPro" id="IPR003293">
    <property type="entry name" value="Nudix_hydrolase6-like"/>
</dbReference>
<dbReference type="Pfam" id="PF18290">
    <property type="entry name" value="Nudix_hydro"/>
    <property type="match status" value="1"/>
</dbReference>
<dbReference type="Araport" id="AT4G25434"/>
<comment type="cofactor">
    <cofactor evidence="1 4">
        <name>Mg(2+)</name>
        <dbReference type="ChEBI" id="CHEBI:18420"/>
    </cofactor>
</comment>
<dbReference type="Gene3D" id="3.90.79.10">
    <property type="entry name" value="Nucleoside Triphosphate Pyrophosphohydrolase"/>
    <property type="match status" value="1"/>
</dbReference>
<dbReference type="ExpressionAtlas" id="A0A1P8B8N6">
    <property type="expression patterns" value="baseline and differential"/>
</dbReference>
<dbReference type="InterPro" id="IPR040618">
    <property type="entry name" value="Pre-Nudix"/>
</dbReference>
<gene>
    <name evidence="7 9" type="primary">NUDT10</name>
    <name evidence="7" type="synonym">ATNUDT10</name>
    <name evidence="7" type="synonym">nudix hydrolase homolog 10</name>
    <name evidence="6 7" type="ordered locus">At4g25434</name>
</gene>
<dbReference type="ProteomicsDB" id="214341"/>
<keyword evidence="8" id="KW-1185">Reference proteome</keyword>
<dbReference type="Gene3D" id="3.40.630.30">
    <property type="match status" value="1"/>
</dbReference>
<dbReference type="Proteomes" id="UP000006548">
    <property type="component" value="Chromosome 4"/>
</dbReference>
<dbReference type="DNASU" id="828648"/>
<comment type="function">
    <text evidence="4">Mediates the hydrolysis of some nucleoside diphosphate derivatives, possibly using both NADH and ADP-ribose as substrates.</text>
</comment>
<dbReference type="AlphaFoldDB" id="A0A1P8B8N6"/>
<dbReference type="GO" id="GO:0046872">
    <property type="term" value="F:metal ion binding"/>
    <property type="evidence" value="ECO:0007669"/>
    <property type="project" value="UniProtKB-UniRule"/>
</dbReference>
<name>A0A1P8B8N6_ARATH</name>
<accession>A0A1P8B8N6</accession>
<protein>
    <recommendedName>
        <fullName evidence="4">Nudix hydrolase</fullName>
        <shortName evidence="4">AtNUDT</shortName>
        <ecNumber evidence="4">3.6.1.13</ecNumber>
        <ecNumber evidence="4">3.6.1.22</ecNumber>
    </recommendedName>
    <alternativeName>
        <fullName evidence="4">ADP-ribose pyrophosphatase</fullName>
    </alternativeName>
    <alternativeName>
        <fullName evidence="4">NADH pyrophosphatase</fullName>
    </alternativeName>
</protein>
<evidence type="ECO:0000313" key="6">
    <source>
        <dbReference type="Araport" id="AT4G25434"/>
    </source>
</evidence>
<evidence type="ECO:0000256" key="3">
    <source>
        <dbReference type="ARBA" id="ARBA00022801"/>
    </source>
</evidence>
<proteinExistence type="inferred from homology"/>
<dbReference type="GO" id="GO:0035529">
    <property type="term" value="F:NADH pyrophosphatase activity"/>
    <property type="evidence" value="ECO:0007669"/>
    <property type="project" value="UniProtKB-UniRule"/>
</dbReference>
<evidence type="ECO:0000313" key="9">
    <source>
        <dbReference type="TAIR" id="AT4G25434"/>
    </source>
</evidence>
<keyword evidence="4" id="KW-0479">Metal-binding</keyword>
<dbReference type="PROSITE" id="PS00893">
    <property type="entry name" value="NUDIX_BOX"/>
    <property type="match status" value="1"/>
</dbReference>
<evidence type="ECO:0000313" key="8">
    <source>
        <dbReference type="Proteomes" id="UP000006548"/>
    </source>
</evidence>
<dbReference type="PANTHER" id="PTHR13994">
    <property type="entry name" value="NUDIX HYDROLASE RELATED"/>
    <property type="match status" value="1"/>
</dbReference>
<comment type="catalytic activity">
    <reaction evidence="4">
        <text>ADP-D-ribose + H2O = D-ribose 5-phosphate + AMP + 2 H(+)</text>
        <dbReference type="Rhea" id="RHEA:10412"/>
        <dbReference type="ChEBI" id="CHEBI:15377"/>
        <dbReference type="ChEBI" id="CHEBI:15378"/>
        <dbReference type="ChEBI" id="CHEBI:57967"/>
        <dbReference type="ChEBI" id="CHEBI:78346"/>
        <dbReference type="ChEBI" id="CHEBI:456215"/>
        <dbReference type="EC" id="3.6.1.13"/>
    </reaction>
</comment>
<dbReference type="SMR" id="A0A1P8B8N6"/>
<dbReference type="EC" id="3.6.1.13" evidence="4"/>
<dbReference type="GeneID" id="828648"/>
<keyword evidence="4" id="KW-0460">Magnesium</keyword>
<dbReference type="InterPro" id="IPR000086">
    <property type="entry name" value="NUDIX_hydrolase_dom"/>
</dbReference>
<reference evidence="7 8" key="1">
    <citation type="journal article" date="1999" name="Nature">
        <title>Sequence and analysis of chromosome 4 of the plant Arabidopsis thaliana.</title>
        <authorList>
            <consortium name="EU"/>
            <consortium name="CSHL and WU Arabidopsis Sequencing Project"/>
            <person name="Mayer K."/>
            <person name="Schuller C."/>
            <person name="Wambutt R."/>
            <person name="Murphy G."/>
            <person name="Volckaert G."/>
            <person name="Pohl T."/>
            <person name="Dusterhoft A."/>
            <person name="Stiekema W."/>
            <person name="Entian K.D."/>
            <person name="Terryn N."/>
            <person name="Harris B."/>
            <person name="Ansorge W."/>
            <person name="Brandt P."/>
            <person name="Grivell L."/>
            <person name="Rieger M."/>
            <person name="Weichselgartner M."/>
            <person name="de Simone V."/>
            <person name="Obermaier B."/>
            <person name="Mache R."/>
            <person name="Muller M."/>
            <person name="Kreis M."/>
            <person name="Delseny M."/>
            <person name="Puigdomenech P."/>
            <person name="Watson M."/>
            <person name="Schmidtheini T."/>
            <person name="Reichert B."/>
            <person name="Portatelle D."/>
            <person name="Perez-Alonso M."/>
            <person name="Boutry M."/>
            <person name="Bancroft I."/>
            <person name="Vos P."/>
            <person name="Hoheisel J."/>
            <person name="Zimmermann W."/>
            <person name="Wedler H."/>
            <person name="Ridley P."/>
            <person name="Langham S.A."/>
            <person name="McCullagh B."/>
            <person name="Bilham L."/>
            <person name="Robben J."/>
            <person name="Van der Schueren J."/>
            <person name="Grymonprez B."/>
            <person name="Chuang Y.J."/>
            <person name="Vandenbussche F."/>
            <person name="Braeken M."/>
            <person name="Weltjens I."/>
            <person name="Voet M."/>
            <person name="Bastiaens I."/>
            <person name="Aert R."/>
            <person name="Defoor E."/>
            <person name="Weitzenegger T."/>
            <person name="Bothe G."/>
            <person name="Ramsperger U."/>
            <person name="Hilbert H."/>
            <person name="Braun M."/>
            <person name="Holzer E."/>
            <person name="Brandt A."/>
            <person name="Peters S."/>
            <person name="van Staveren M."/>
            <person name="Dirske W."/>
            <person name="Mooijman P."/>
            <person name="Klein Lankhorst R."/>
            <person name="Rose M."/>
            <person name="Hauf J."/>
            <person name="Kotter P."/>
            <person name="Berneiser S."/>
            <person name="Hempel S."/>
            <person name="Feldpausch M."/>
            <person name="Lamberth S."/>
            <person name="Van den Daele H."/>
            <person name="De Keyser A."/>
            <person name="Buysshaert C."/>
            <person name="Gielen J."/>
            <person name="Villarroel R."/>
            <person name="De Clercq R."/>
            <person name="Van Montagu M."/>
            <person name="Rogers J."/>
            <person name="Cronin A."/>
            <person name="Quail M."/>
            <person name="Bray-Allen S."/>
            <person name="Clark L."/>
            <person name="Doggett J."/>
            <person name="Hall S."/>
            <person name="Kay M."/>
            <person name="Lennard N."/>
            <person name="McLay K."/>
            <person name="Mayes R."/>
            <person name="Pettett A."/>
            <person name="Rajandream M.A."/>
            <person name="Lyne M."/>
            <person name="Benes V."/>
            <person name="Rechmann S."/>
            <person name="Borkova D."/>
            <person name="Blocker H."/>
            <person name="Scharfe M."/>
            <person name="Grimm M."/>
            <person name="Lohnert T.H."/>
            <person name="Dose S."/>
            <person name="de Haan M."/>
            <person name="Maarse A."/>
            <person name="Schafer M."/>
            <person name="Muller-Auer S."/>
            <person name="Gabel C."/>
            <person name="Fuchs M."/>
            <person name="Fartmann B."/>
            <person name="Granderath K."/>
            <person name="Dauner D."/>
            <person name="Herzl A."/>
            <person name="Neumann S."/>
            <person name="Argiriou A."/>
            <person name="Vitale D."/>
            <person name="Liguori R."/>
            <person name="Piravandi E."/>
            <person name="Massenet O."/>
            <person name="Quigley F."/>
            <person name="Clabauld G."/>
            <person name="Mundlein A."/>
            <person name="Felber R."/>
            <person name="Schnabl S."/>
            <person name="Hiller R."/>
            <person name="Schmidt W."/>
            <person name="Lecharny A."/>
            <person name="Aubourg S."/>
            <person name="Chefdor F."/>
            <person name="Cooke R."/>
            <person name="Berger C."/>
            <person name="Montfort A."/>
            <person name="Casacuberta E."/>
            <person name="Gibbons T."/>
            <person name="Weber N."/>
            <person name="Vandenbol M."/>
            <person name="Bargues M."/>
            <person name="Terol J."/>
            <person name="Torres A."/>
            <person name="Perez-Perez A."/>
            <person name="Purnelle B."/>
            <person name="Bent E."/>
            <person name="Johnson S."/>
            <person name="Tacon D."/>
            <person name="Jesse T."/>
            <person name="Heijnen L."/>
            <person name="Schwarz S."/>
            <person name="Scholler P."/>
            <person name="Heber S."/>
            <person name="Francs P."/>
            <person name="Bielke C."/>
            <person name="Frishman D."/>
            <person name="Haase D."/>
            <person name="Lemcke K."/>
            <person name="Mewes H.W."/>
            <person name="Stocker S."/>
            <person name="Zaccaria P."/>
            <person name="Bevan M."/>
            <person name="Wilson R.K."/>
            <person name="de la Bastide M."/>
            <person name="Habermann K."/>
            <person name="Parnell L."/>
            <person name="Dedhia N."/>
            <person name="Gnoj L."/>
            <person name="Schutz K."/>
            <person name="Huang E."/>
            <person name="Spiegel L."/>
            <person name="Sehkon M."/>
            <person name="Murray J."/>
            <person name="Sheet P."/>
            <person name="Cordes M."/>
            <person name="Abu-Threideh J."/>
            <person name="Stoneking T."/>
            <person name="Kalicki J."/>
            <person name="Graves T."/>
            <person name="Harmon G."/>
            <person name="Edwards J."/>
            <person name="Latreille P."/>
            <person name="Courtney L."/>
            <person name="Cloud J."/>
            <person name="Abbott A."/>
            <person name="Scott K."/>
            <person name="Johnson D."/>
            <person name="Minx P."/>
            <person name="Bentley D."/>
            <person name="Fulton B."/>
            <person name="Miller N."/>
            <person name="Greco T."/>
            <person name="Kemp K."/>
            <person name="Kramer J."/>
            <person name="Fulton L."/>
            <person name="Mardis E."/>
            <person name="Dante M."/>
            <person name="Pepin K."/>
            <person name="Hillier L."/>
            <person name="Nelson J."/>
            <person name="Spieth J."/>
            <person name="Ryan E."/>
            <person name="Andrews S."/>
            <person name="Geisel C."/>
            <person name="Layman D."/>
            <person name="Du H."/>
            <person name="Ali J."/>
            <person name="Berghoff A."/>
            <person name="Jones K."/>
            <person name="Drone K."/>
            <person name="Cotton M."/>
            <person name="Joshu C."/>
            <person name="Antonoiu B."/>
            <person name="Zidanic M."/>
            <person name="Strong C."/>
            <person name="Sun H."/>
            <person name="Lamar B."/>
            <person name="Yordan C."/>
            <person name="Ma P."/>
            <person name="Zhong J."/>
            <person name="Preston R."/>
            <person name="Vil D."/>
            <person name="Shekher M."/>
            <person name="Matero A."/>
            <person name="Shah R."/>
            <person name="Swaby I.K."/>
            <person name="O'Shaughnessy A."/>
            <person name="Rodriguez M."/>
            <person name="Hoffmann J."/>
            <person name="Till S."/>
            <person name="Granat S."/>
            <person name="Shohdy N."/>
            <person name="Hasegawa A."/>
            <person name="Hameed A."/>
            <person name="Lodhi M."/>
            <person name="Johnson A."/>
            <person name="Chen E."/>
            <person name="Marra M."/>
            <person name="Martienssen R."/>
            <person name="McCombie W.R."/>
        </authorList>
    </citation>
    <scope>NUCLEOTIDE SEQUENCE [LARGE SCALE GENOMIC DNA]</scope>
    <source>
        <strain evidence="8">cv. Columbia</strain>
    </source>
</reference>
<dbReference type="PANTHER" id="PTHR13994:SF30">
    <property type="entry name" value="NUDIX HYDROLASE 10"/>
    <property type="match status" value="1"/>
</dbReference>
<sequence length="309" mass="35648">MSDQEAPLRNGVEHKIFEVLPFVDDDYGGVIVEMKTPMDTKNFVAALRDSFEQWRLQGKKGVWLNLPLSHVNLVEPAVKEGFRYHHAEPTYLMLVYWIPEAESTIPLNASHRVRVGAVVLNHNKEILVVQEKYGSLCGSGIWKIPTGVVDEGEEIFAAAIREVKEETGVRRSIYLNVNQSTINIYNLTFSYIYLQIDTEFLEILAFCQTHESFFAKSDLFFVCLLRPTSFDIQKQDLEIEAAQWMRFEDSASQPITHKNDLFKDIHHICSMKMEKSYSGFSKKPITTFFDDKLGYLYLNKQEDMEQPIS</sequence>
<keyword evidence="3 4" id="KW-0378">Hydrolase</keyword>
<evidence type="ECO:0000256" key="4">
    <source>
        <dbReference type="RuleBase" id="RU368106"/>
    </source>
</evidence>
<dbReference type="EMBL" id="CP002687">
    <property type="protein sequence ID" value="ANM67957.1"/>
    <property type="molecule type" value="Genomic_DNA"/>
</dbReference>
<reference evidence="8" key="2">
    <citation type="journal article" date="2017" name="Plant J.">
        <title>Araport11: a complete reannotation of the Arabidopsis thaliana reference genome.</title>
        <authorList>
            <person name="Cheng C.Y."/>
            <person name="Krishnakumar V."/>
            <person name="Chan A.P."/>
            <person name="Thibaud-Nissen F."/>
            <person name="Schobel S."/>
            <person name="Town C.D."/>
        </authorList>
    </citation>
    <scope>GENOME REANNOTATION</scope>
    <source>
        <strain evidence="8">cv. Columbia</strain>
    </source>
</reference>
<evidence type="ECO:0000259" key="5">
    <source>
        <dbReference type="PROSITE" id="PS51462"/>
    </source>
</evidence>
<dbReference type="GO" id="GO:0051287">
    <property type="term" value="F:NAD binding"/>
    <property type="evidence" value="ECO:0007669"/>
    <property type="project" value="UniProtKB-UniRule"/>
</dbReference>
<dbReference type="InterPro" id="IPR020084">
    <property type="entry name" value="NUDIX_hydrolase_CS"/>
</dbReference>
<dbReference type="InterPro" id="IPR015797">
    <property type="entry name" value="NUDIX_hydrolase-like_dom_sf"/>
</dbReference>
<evidence type="ECO:0000313" key="7">
    <source>
        <dbReference type="EMBL" id="ANM67957.1"/>
    </source>
</evidence>
<dbReference type="Pfam" id="PF00293">
    <property type="entry name" value="NUDIX"/>
    <property type="match status" value="1"/>
</dbReference>
<feature type="domain" description="Nudix hydrolase" evidence="5">
    <location>
        <begin position="110"/>
        <end position="267"/>
    </location>
</feature>
<comment type="catalytic activity">
    <reaction evidence="4">
        <text>NADH + H2O = reduced beta-nicotinamide D-ribonucleotide + AMP + 2 H(+)</text>
        <dbReference type="Rhea" id="RHEA:48868"/>
        <dbReference type="ChEBI" id="CHEBI:15377"/>
        <dbReference type="ChEBI" id="CHEBI:15378"/>
        <dbReference type="ChEBI" id="CHEBI:57945"/>
        <dbReference type="ChEBI" id="CHEBI:90832"/>
        <dbReference type="ChEBI" id="CHEBI:456215"/>
        <dbReference type="EC" id="3.6.1.22"/>
    </reaction>
</comment>
<dbReference type="PROSITE" id="PS51462">
    <property type="entry name" value="NUDIX"/>
    <property type="match status" value="1"/>
</dbReference>
<organism evidence="7 8">
    <name type="scientific">Arabidopsis thaliana</name>
    <name type="common">Mouse-ear cress</name>
    <dbReference type="NCBI Taxonomy" id="3702"/>
    <lineage>
        <taxon>Eukaryota</taxon>
        <taxon>Viridiplantae</taxon>
        <taxon>Streptophyta</taxon>
        <taxon>Embryophyta</taxon>
        <taxon>Tracheophyta</taxon>
        <taxon>Spermatophyta</taxon>
        <taxon>Magnoliopsida</taxon>
        <taxon>eudicotyledons</taxon>
        <taxon>Gunneridae</taxon>
        <taxon>Pentapetalae</taxon>
        <taxon>rosids</taxon>
        <taxon>malvids</taxon>
        <taxon>Brassicales</taxon>
        <taxon>Brassicaceae</taxon>
        <taxon>Camelineae</taxon>
        <taxon>Arabidopsis</taxon>
    </lineage>
</organism>
<evidence type="ECO:0000256" key="2">
    <source>
        <dbReference type="ARBA" id="ARBA00005582"/>
    </source>
</evidence>
<dbReference type="TAIR" id="AT4G25434">
    <property type="gene designation" value="NUDT10"/>
</dbReference>
<dbReference type="FunFam" id="3.40.630.30:FF:000016">
    <property type="entry name" value="nudix hydrolase 2"/>
    <property type="match status" value="1"/>
</dbReference>
<dbReference type="OMA" id="WRAEGHI"/>
<comment type="similarity">
    <text evidence="2 4">Belongs to the Nudix hydrolase family.</text>
</comment>
<dbReference type="RefSeq" id="NP_001329748.1">
    <property type="nucleotide sequence ID" value="NM_001341741.1"/>
</dbReference>
<comment type="catalytic activity">
    <reaction evidence="4">
        <text>NAD(+) + H2O = beta-nicotinamide D-ribonucleotide + AMP + 2 H(+)</text>
        <dbReference type="Rhea" id="RHEA:11800"/>
        <dbReference type="ChEBI" id="CHEBI:14649"/>
        <dbReference type="ChEBI" id="CHEBI:15377"/>
        <dbReference type="ChEBI" id="CHEBI:15378"/>
        <dbReference type="ChEBI" id="CHEBI:57540"/>
        <dbReference type="ChEBI" id="CHEBI:456215"/>
        <dbReference type="EC" id="3.6.1.22"/>
    </reaction>
</comment>
<dbReference type="SUPFAM" id="SSF55811">
    <property type="entry name" value="Nudix"/>
    <property type="match status" value="1"/>
</dbReference>
<dbReference type="GO" id="GO:0047631">
    <property type="term" value="F:ADP-ribose diphosphatase activity"/>
    <property type="evidence" value="ECO:0007669"/>
    <property type="project" value="UniProtKB-UniRule"/>
</dbReference>
<dbReference type="CDD" id="cd04670">
    <property type="entry name" value="NUDIX_ASFGF2_Nudt6"/>
    <property type="match status" value="1"/>
</dbReference>
<evidence type="ECO:0000256" key="1">
    <source>
        <dbReference type="ARBA" id="ARBA00001946"/>
    </source>
</evidence>